<accession>A0A834VFG0</accession>
<evidence type="ECO:0000256" key="1">
    <source>
        <dbReference type="SAM" id="MobiDB-lite"/>
    </source>
</evidence>
<evidence type="ECO:0000313" key="5">
    <source>
        <dbReference type="Proteomes" id="UP000070412"/>
    </source>
</evidence>
<feature type="compositionally biased region" description="Polar residues" evidence="1">
    <location>
        <begin position="184"/>
        <end position="214"/>
    </location>
</feature>
<feature type="region of interest" description="Disordered" evidence="1">
    <location>
        <begin position="100"/>
        <end position="119"/>
    </location>
</feature>
<protein>
    <submittedName>
        <fullName evidence="3 4">Uncharacterized protein</fullName>
    </submittedName>
</protein>
<keyword evidence="2" id="KW-0812">Transmembrane</keyword>
<evidence type="ECO:0000256" key="2">
    <source>
        <dbReference type="SAM" id="Phobius"/>
    </source>
</evidence>
<feature type="region of interest" description="Disordered" evidence="1">
    <location>
        <begin position="127"/>
        <end position="214"/>
    </location>
</feature>
<name>A0A834VFG0_SARSC</name>
<feature type="region of interest" description="Disordered" evidence="1">
    <location>
        <begin position="260"/>
        <end position="280"/>
    </location>
</feature>
<evidence type="ECO:0000313" key="4">
    <source>
        <dbReference type="EnsemblMetazoa" id="KAF7493124.1"/>
    </source>
</evidence>
<feature type="compositionally biased region" description="Polar residues" evidence="1">
    <location>
        <begin position="144"/>
        <end position="153"/>
    </location>
</feature>
<dbReference type="EMBL" id="WVUK01000056">
    <property type="protein sequence ID" value="KAF7493124.1"/>
    <property type="molecule type" value="Genomic_DNA"/>
</dbReference>
<evidence type="ECO:0000313" key="3">
    <source>
        <dbReference type="EMBL" id="KAF7493124.1"/>
    </source>
</evidence>
<feature type="compositionally biased region" description="Basic and acidic residues" evidence="1">
    <location>
        <begin position="260"/>
        <end position="269"/>
    </location>
</feature>
<reference evidence="4" key="3">
    <citation type="submission" date="2022-06" db="UniProtKB">
        <authorList>
            <consortium name="EnsemblMetazoa"/>
        </authorList>
    </citation>
    <scope>IDENTIFICATION</scope>
</reference>
<feature type="compositionally biased region" description="Low complexity" evidence="1">
    <location>
        <begin position="154"/>
        <end position="180"/>
    </location>
</feature>
<reference evidence="5" key="1">
    <citation type="journal article" date="2020" name="PLoS Negl. Trop. Dis.">
        <title>High-quality nuclear genome for Sarcoptes scabiei-A critical resource for a neglected parasite.</title>
        <authorList>
            <person name="Korhonen P.K."/>
            <person name="Gasser R.B."/>
            <person name="Ma G."/>
            <person name="Wang T."/>
            <person name="Stroehlein A.J."/>
            <person name="Young N.D."/>
            <person name="Ang C.S."/>
            <person name="Fernando D.D."/>
            <person name="Lu H.C."/>
            <person name="Taylor S."/>
            <person name="Reynolds S.L."/>
            <person name="Mofiz E."/>
            <person name="Najaraj S.H."/>
            <person name="Gowda H."/>
            <person name="Madugundu A."/>
            <person name="Renuse S."/>
            <person name="Holt D."/>
            <person name="Pandey A."/>
            <person name="Papenfuss A.T."/>
            <person name="Fischer K."/>
        </authorList>
    </citation>
    <scope>NUCLEOTIDE SEQUENCE [LARGE SCALE GENOMIC DNA]</scope>
</reference>
<dbReference type="OrthoDB" id="5512589at2759"/>
<sequence>MATYHLLPSSSSSSQQSLLLPQAPIQQRKALSFAILILLVATATLITIIRFTVNPNLNGQKFVQPTNAFALYRAHLLAQNHLREKQNLEQSSSAAIAETANDLEKNPPEKSQQSSVSSSINNRILNKNSTKQSILDQDHRSHKSYSNINNDYGSDSQKLSFSSSSSSSSSSQSQSFSQNDSRFKSNQSKNNINSFPSGHLLQSQTDLVSPPTKSVTSLIADQRFEKDYRDDPVTASSVLSNQTKHQTKVIFERSDLEETKKMRIDKEDGCGEDLVPMPTS</sequence>
<feature type="transmembrane region" description="Helical" evidence="2">
    <location>
        <begin position="30"/>
        <end position="53"/>
    </location>
</feature>
<dbReference type="AlphaFoldDB" id="A0A834VFG0"/>
<organism evidence="3">
    <name type="scientific">Sarcoptes scabiei</name>
    <name type="common">Itch mite</name>
    <name type="synonym">Acarus scabiei</name>
    <dbReference type="NCBI Taxonomy" id="52283"/>
    <lineage>
        <taxon>Eukaryota</taxon>
        <taxon>Metazoa</taxon>
        <taxon>Ecdysozoa</taxon>
        <taxon>Arthropoda</taxon>
        <taxon>Chelicerata</taxon>
        <taxon>Arachnida</taxon>
        <taxon>Acari</taxon>
        <taxon>Acariformes</taxon>
        <taxon>Sarcoptiformes</taxon>
        <taxon>Astigmata</taxon>
        <taxon>Psoroptidia</taxon>
        <taxon>Sarcoptoidea</taxon>
        <taxon>Sarcoptidae</taxon>
        <taxon>Sarcoptinae</taxon>
        <taxon>Sarcoptes</taxon>
    </lineage>
</organism>
<keyword evidence="5" id="KW-1185">Reference proteome</keyword>
<gene>
    <name evidence="3" type="ORF">SSS_3432</name>
</gene>
<keyword evidence="2" id="KW-0472">Membrane</keyword>
<keyword evidence="2" id="KW-1133">Transmembrane helix</keyword>
<reference evidence="3" key="2">
    <citation type="submission" date="2020-01" db="EMBL/GenBank/DDBJ databases">
        <authorList>
            <person name="Korhonen P.K.K."/>
            <person name="Guangxu M.G."/>
            <person name="Wang T.W."/>
            <person name="Stroehlein A.J.S."/>
            <person name="Young N.D."/>
            <person name="Ang C.-S.A."/>
            <person name="Fernando D.W.F."/>
            <person name="Lu H.L."/>
            <person name="Taylor S.T."/>
            <person name="Ehtesham M.E.M."/>
            <person name="Najaraj S.H.N."/>
            <person name="Harsha G.H.G."/>
            <person name="Madugundu A.M."/>
            <person name="Renuse S.R."/>
            <person name="Holt D.H."/>
            <person name="Pandey A.P."/>
            <person name="Papenfuss A.P."/>
            <person name="Gasser R.B.G."/>
            <person name="Fischer K.F."/>
        </authorList>
    </citation>
    <scope>NUCLEOTIDE SEQUENCE</scope>
    <source>
        <strain evidence="3">SSS_KF_BRIS2020</strain>
    </source>
</reference>
<dbReference type="Proteomes" id="UP000070412">
    <property type="component" value="Unassembled WGS sequence"/>
</dbReference>
<proteinExistence type="predicted"/>
<dbReference type="EnsemblMetazoa" id="SSS_3432s_mrna">
    <property type="protein sequence ID" value="KAF7493124.1"/>
    <property type="gene ID" value="SSS_3432"/>
</dbReference>